<dbReference type="InterPro" id="IPR001810">
    <property type="entry name" value="F-box_dom"/>
</dbReference>
<accession>M5GBA5</accession>
<dbReference type="GeneID" id="63685272"/>
<dbReference type="EMBL" id="JH795864">
    <property type="protein sequence ID" value="EJU01263.1"/>
    <property type="molecule type" value="Genomic_DNA"/>
</dbReference>
<proteinExistence type="predicted"/>
<dbReference type="Gene3D" id="1.20.1280.50">
    <property type="match status" value="1"/>
</dbReference>
<dbReference type="Pfam" id="PF12937">
    <property type="entry name" value="F-box-like"/>
    <property type="match status" value="1"/>
</dbReference>
<dbReference type="STRING" id="1858805.M5GBA5"/>
<organism evidence="2 3">
    <name type="scientific">Dacryopinax primogenitus (strain DJM 731)</name>
    <name type="common">Brown rot fungus</name>
    <dbReference type="NCBI Taxonomy" id="1858805"/>
    <lineage>
        <taxon>Eukaryota</taxon>
        <taxon>Fungi</taxon>
        <taxon>Dikarya</taxon>
        <taxon>Basidiomycota</taxon>
        <taxon>Agaricomycotina</taxon>
        <taxon>Dacrymycetes</taxon>
        <taxon>Dacrymycetales</taxon>
        <taxon>Dacrymycetaceae</taxon>
        <taxon>Dacryopinax</taxon>
    </lineage>
</organism>
<dbReference type="Gene3D" id="3.80.10.10">
    <property type="entry name" value="Ribonuclease Inhibitor"/>
    <property type="match status" value="1"/>
</dbReference>
<dbReference type="PROSITE" id="PS50181">
    <property type="entry name" value="FBOX"/>
    <property type="match status" value="1"/>
</dbReference>
<dbReference type="RefSeq" id="XP_040628160.1">
    <property type="nucleotide sequence ID" value="XM_040770210.1"/>
</dbReference>
<dbReference type="InterPro" id="IPR036047">
    <property type="entry name" value="F-box-like_dom_sf"/>
</dbReference>
<sequence length="437" mass="48914">MATFHSLPPELLLPILTPLPESSLVLCASVNRNWNAFATPLLYRRVAVYSWHCNAKTRAASLMRTLAERSEVARWVKHIDVRDFYRDFEFPLGQGEDRDTVFEHCERGLANCVNLESCIWPRYGTLTTQMLVALASLPRLQRLDINAYSGSYEPADLIRVRQIRALELAMPSKAVVAVLRRWLSAICVDGTDEERGTEIGLRELKIICHSFHLCDCPNADHIVVYTILRGCSLRLEDLGLESMSPDFDLKELATGLKLPRLKSLTLMLPAPRSPPQVFLDAILKLTAESSLTSFAVSLDIRFSLAPPARNCKFGPLFVRSLATQHAQTLKEVLISWISTPLEAVEALAALCPKPEVLVVLGLEFDRLRLREAISATSLPFLRTLHLGDMDYSFALRQPDPLSGLTELAKTCSSTLRQVGQVAKVYELYASAQHLNIY</sequence>
<dbReference type="OrthoDB" id="2585512at2759"/>
<dbReference type="InterPro" id="IPR032675">
    <property type="entry name" value="LRR_dom_sf"/>
</dbReference>
<feature type="domain" description="F-box" evidence="1">
    <location>
        <begin position="1"/>
        <end position="46"/>
    </location>
</feature>
<evidence type="ECO:0000313" key="3">
    <source>
        <dbReference type="Proteomes" id="UP000030653"/>
    </source>
</evidence>
<evidence type="ECO:0000259" key="1">
    <source>
        <dbReference type="PROSITE" id="PS50181"/>
    </source>
</evidence>
<dbReference type="HOGENOM" id="CLU_017901_0_0_1"/>
<gene>
    <name evidence="2" type="ORF">DACRYDRAFT_116468</name>
</gene>
<name>M5GBA5_DACPD</name>
<dbReference type="SUPFAM" id="SSF81383">
    <property type="entry name" value="F-box domain"/>
    <property type="match status" value="1"/>
</dbReference>
<protein>
    <recommendedName>
        <fullName evidence="1">F-box domain-containing protein</fullName>
    </recommendedName>
</protein>
<evidence type="ECO:0000313" key="2">
    <source>
        <dbReference type="EMBL" id="EJU01263.1"/>
    </source>
</evidence>
<keyword evidence="3" id="KW-1185">Reference proteome</keyword>
<reference evidence="2 3" key="1">
    <citation type="journal article" date="2012" name="Science">
        <title>The Paleozoic origin of enzymatic lignin decomposition reconstructed from 31 fungal genomes.</title>
        <authorList>
            <person name="Floudas D."/>
            <person name="Binder M."/>
            <person name="Riley R."/>
            <person name="Barry K."/>
            <person name="Blanchette R.A."/>
            <person name="Henrissat B."/>
            <person name="Martinez A.T."/>
            <person name="Otillar R."/>
            <person name="Spatafora J.W."/>
            <person name="Yadav J.S."/>
            <person name="Aerts A."/>
            <person name="Benoit I."/>
            <person name="Boyd A."/>
            <person name="Carlson A."/>
            <person name="Copeland A."/>
            <person name="Coutinho P.M."/>
            <person name="de Vries R.P."/>
            <person name="Ferreira P."/>
            <person name="Findley K."/>
            <person name="Foster B."/>
            <person name="Gaskell J."/>
            <person name="Glotzer D."/>
            <person name="Gorecki P."/>
            <person name="Heitman J."/>
            <person name="Hesse C."/>
            <person name="Hori C."/>
            <person name="Igarashi K."/>
            <person name="Jurgens J.A."/>
            <person name="Kallen N."/>
            <person name="Kersten P."/>
            <person name="Kohler A."/>
            <person name="Kuees U."/>
            <person name="Kumar T.K.A."/>
            <person name="Kuo A."/>
            <person name="LaButti K."/>
            <person name="Larrondo L.F."/>
            <person name="Lindquist E."/>
            <person name="Ling A."/>
            <person name="Lombard V."/>
            <person name="Lucas S."/>
            <person name="Lundell T."/>
            <person name="Martin R."/>
            <person name="McLaughlin D.J."/>
            <person name="Morgenstern I."/>
            <person name="Morin E."/>
            <person name="Murat C."/>
            <person name="Nagy L.G."/>
            <person name="Nolan M."/>
            <person name="Ohm R.A."/>
            <person name="Patyshakuliyeva A."/>
            <person name="Rokas A."/>
            <person name="Ruiz-Duenas F.J."/>
            <person name="Sabat G."/>
            <person name="Salamov A."/>
            <person name="Samejima M."/>
            <person name="Schmutz J."/>
            <person name="Slot J.C."/>
            <person name="St John F."/>
            <person name="Stenlid J."/>
            <person name="Sun H."/>
            <person name="Sun S."/>
            <person name="Syed K."/>
            <person name="Tsang A."/>
            <person name="Wiebenga A."/>
            <person name="Young D."/>
            <person name="Pisabarro A."/>
            <person name="Eastwood D.C."/>
            <person name="Martin F."/>
            <person name="Cullen D."/>
            <person name="Grigoriev I.V."/>
            <person name="Hibbett D.S."/>
        </authorList>
    </citation>
    <scope>NUCLEOTIDE SEQUENCE [LARGE SCALE GENOMIC DNA]</scope>
    <source>
        <strain evidence="2 3">DJM-731 SS1</strain>
    </source>
</reference>
<dbReference type="AlphaFoldDB" id="M5GBA5"/>
<dbReference type="Proteomes" id="UP000030653">
    <property type="component" value="Unassembled WGS sequence"/>
</dbReference>